<evidence type="ECO:0000256" key="8">
    <source>
        <dbReference type="HAMAP-Rule" id="MF_00131"/>
    </source>
</evidence>
<dbReference type="RefSeq" id="WP_112137918.1">
    <property type="nucleotide sequence ID" value="NZ_CP016181.1"/>
</dbReference>
<evidence type="ECO:0000256" key="7">
    <source>
        <dbReference type="ARBA" id="ARBA00049047"/>
    </source>
</evidence>
<protein>
    <recommendedName>
        <fullName evidence="8">Tryptophan synthase alpha chain</fullName>
        <ecNumber evidence="8">4.2.1.20</ecNumber>
    </recommendedName>
</protein>
<dbReference type="InterPro" id="IPR011060">
    <property type="entry name" value="RibuloseP-bd_barrel"/>
</dbReference>
<evidence type="ECO:0000313" key="10">
    <source>
        <dbReference type="EMBL" id="AWY00355.1"/>
    </source>
</evidence>
<sequence length="272" mass="29934">MSQLAAFIEEKKSIKEKRQQKPILSMTHVVYGYPTVQESLDWMKRLMQEGVDFIEVQFPFSDPVADGPSIVAACHKALEQTLDVETCLAQLGKLANGFPESRIVLMSYLNPMFRFGLDKLAKRAAEENILGLILPDLPIEQAATYKAACKDNGIDPIWLVTPVTPPERLAMLASQASGFLYCVARSGVTGHSVHENKSHEDKAKSTSLDDYLAHIKQHASAPMGVGFGLRERAQIEQLIGKADIAILGSALLDAYNKGGQEEGIKLIKDLFH</sequence>
<evidence type="ECO:0000256" key="3">
    <source>
        <dbReference type="ARBA" id="ARBA00022605"/>
    </source>
</evidence>
<evidence type="ECO:0000256" key="2">
    <source>
        <dbReference type="ARBA" id="ARBA00011270"/>
    </source>
</evidence>
<feature type="active site" description="Proton acceptor" evidence="8">
    <location>
        <position position="66"/>
    </location>
</feature>
<keyword evidence="4 8" id="KW-0822">Tryptophan biosynthesis</keyword>
<evidence type="ECO:0000256" key="4">
    <source>
        <dbReference type="ARBA" id="ARBA00022822"/>
    </source>
</evidence>
<dbReference type="EC" id="4.2.1.20" evidence="8"/>
<evidence type="ECO:0000256" key="5">
    <source>
        <dbReference type="ARBA" id="ARBA00023141"/>
    </source>
</evidence>
<dbReference type="PROSITE" id="PS00167">
    <property type="entry name" value="TRP_SYNTHASE_ALPHA"/>
    <property type="match status" value="1"/>
</dbReference>
<dbReference type="CDD" id="cd04724">
    <property type="entry name" value="Tryptophan_synthase_alpha"/>
    <property type="match status" value="1"/>
</dbReference>
<dbReference type="OrthoDB" id="9804578at2"/>
<dbReference type="PANTHER" id="PTHR43406">
    <property type="entry name" value="TRYPTOPHAN SYNTHASE, ALPHA CHAIN"/>
    <property type="match status" value="1"/>
</dbReference>
<dbReference type="Proteomes" id="UP000249898">
    <property type="component" value="Chromosome"/>
</dbReference>
<keyword evidence="5 8" id="KW-0057">Aromatic amino acid biosynthesis</keyword>
<dbReference type="HAMAP" id="MF_00131">
    <property type="entry name" value="Trp_synth_alpha"/>
    <property type="match status" value="1"/>
</dbReference>
<dbReference type="Gene3D" id="3.20.20.70">
    <property type="entry name" value="Aldolase class I"/>
    <property type="match status" value="1"/>
</dbReference>
<dbReference type="SUPFAM" id="SSF51366">
    <property type="entry name" value="Ribulose-phoshate binding barrel"/>
    <property type="match status" value="1"/>
</dbReference>
<dbReference type="AlphaFoldDB" id="A0A2Z4PSF2"/>
<proteinExistence type="inferred from homology"/>
<keyword evidence="3 8" id="KW-0028">Amino-acid biosynthesis</keyword>
<comment type="similarity">
    <text evidence="8 9">Belongs to the TrpA family.</text>
</comment>
<dbReference type="InterPro" id="IPR013785">
    <property type="entry name" value="Aldolase_TIM"/>
</dbReference>
<dbReference type="Pfam" id="PF00290">
    <property type="entry name" value="Trp_syntA"/>
    <property type="match status" value="1"/>
</dbReference>
<dbReference type="NCBIfam" id="TIGR00262">
    <property type="entry name" value="trpA"/>
    <property type="match status" value="1"/>
</dbReference>
<evidence type="ECO:0000256" key="9">
    <source>
        <dbReference type="RuleBase" id="RU003662"/>
    </source>
</evidence>
<accession>A0A2Z4PSF2</accession>
<evidence type="ECO:0000313" key="11">
    <source>
        <dbReference type="Proteomes" id="UP000249898"/>
    </source>
</evidence>
<dbReference type="InterPro" id="IPR002028">
    <property type="entry name" value="Trp_synthase_suA"/>
</dbReference>
<organism evidence="10 11">
    <name type="scientific">Marinomonas primoryensis</name>
    <dbReference type="NCBI Taxonomy" id="178399"/>
    <lineage>
        <taxon>Bacteria</taxon>
        <taxon>Pseudomonadati</taxon>
        <taxon>Pseudomonadota</taxon>
        <taxon>Gammaproteobacteria</taxon>
        <taxon>Oceanospirillales</taxon>
        <taxon>Oceanospirillaceae</taxon>
        <taxon>Marinomonas</taxon>
    </lineage>
</organism>
<feature type="active site" description="Proton acceptor" evidence="8">
    <location>
        <position position="55"/>
    </location>
</feature>
<evidence type="ECO:0000256" key="1">
    <source>
        <dbReference type="ARBA" id="ARBA00004733"/>
    </source>
</evidence>
<comment type="catalytic activity">
    <reaction evidence="7 8">
        <text>(1S,2R)-1-C-(indol-3-yl)glycerol 3-phosphate + L-serine = D-glyceraldehyde 3-phosphate + L-tryptophan + H2O</text>
        <dbReference type="Rhea" id="RHEA:10532"/>
        <dbReference type="ChEBI" id="CHEBI:15377"/>
        <dbReference type="ChEBI" id="CHEBI:33384"/>
        <dbReference type="ChEBI" id="CHEBI:57912"/>
        <dbReference type="ChEBI" id="CHEBI:58866"/>
        <dbReference type="ChEBI" id="CHEBI:59776"/>
        <dbReference type="EC" id="4.2.1.20"/>
    </reaction>
</comment>
<keyword evidence="6 8" id="KW-0456">Lyase</keyword>
<evidence type="ECO:0000256" key="6">
    <source>
        <dbReference type="ARBA" id="ARBA00023239"/>
    </source>
</evidence>
<dbReference type="PANTHER" id="PTHR43406:SF1">
    <property type="entry name" value="TRYPTOPHAN SYNTHASE ALPHA CHAIN, CHLOROPLASTIC"/>
    <property type="match status" value="1"/>
</dbReference>
<dbReference type="EMBL" id="CP016181">
    <property type="protein sequence ID" value="AWY00355.1"/>
    <property type="molecule type" value="Genomic_DNA"/>
</dbReference>
<gene>
    <name evidence="8" type="primary">trpA</name>
    <name evidence="10" type="ORF">A8139_10340</name>
</gene>
<name>A0A2Z4PSF2_9GAMM</name>
<comment type="subunit">
    <text evidence="2 8">Tetramer of two alpha and two beta chains.</text>
</comment>
<reference evidence="10 11" key="1">
    <citation type="submission" date="2016-06" db="EMBL/GenBank/DDBJ databases">
        <title>The sequenced genome of the ice-adhering bacterium Marinomonas primoryensis, from Antarctica.</title>
        <authorList>
            <person name="Graham L."/>
            <person name="Vance T.D.R."/>
            <person name="Davies P.L."/>
        </authorList>
    </citation>
    <scope>NUCLEOTIDE SEQUENCE [LARGE SCALE GENOMIC DNA]</scope>
    <source>
        <strain evidence="10 11">AceL</strain>
    </source>
</reference>
<dbReference type="GO" id="GO:0005829">
    <property type="term" value="C:cytosol"/>
    <property type="evidence" value="ECO:0007669"/>
    <property type="project" value="TreeGrafter"/>
</dbReference>
<dbReference type="UniPathway" id="UPA00035">
    <property type="reaction ID" value="UER00044"/>
</dbReference>
<comment type="pathway">
    <text evidence="1 8">Amino-acid biosynthesis; L-tryptophan biosynthesis; L-tryptophan from chorismate: step 5/5.</text>
</comment>
<comment type="function">
    <text evidence="8">The alpha subunit is responsible for the aldol cleavage of indoleglycerol phosphate to indole and glyceraldehyde 3-phosphate.</text>
</comment>
<dbReference type="GO" id="GO:0004834">
    <property type="term" value="F:tryptophan synthase activity"/>
    <property type="evidence" value="ECO:0007669"/>
    <property type="project" value="UniProtKB-UniRule"/>
</dbReference>
<dbReference type="InterPro" id="IPR018204">
    <property type="entry name" value="Trp_synthase_alpha_AS"/>
</dbReference>